<feature type="transmembrane region" description="Helical" evidence="1">
    <location>
        <begin position="25"/>
        <end position="49"/>
    </location>
</feature>
<dbReference type="AlphaFoldDB" id="A0A286UPQ6"/>
<accession>A0A286UPQ6</accession>
<gene>
    <name evidence="2" type="ORF">PNOK_0151900</name>
</gene>
<evidence type="ECO:0000313" key="3">
    <source>
        <dbReference type="Proteomes" id="UP000217199"/>
    </source>
</evidence>
<keyword evidence="1" id="KW-0472">Membrane</keyword>
<evidence type="ECO:0000313" key="2">
    <source>
        <dbReference type="EMBL" id="PAV21562.1"/>
    </source>
</evidence>
<reference evidence="2 3" key="1">
    <citation type="journal article" date="2017" name="Mol. Ecol.">
        <title>Comparative and population genomic landscape of Phellinus noxius: A hypervariable fungus causing root rot in trees.</title>
        <authorList>
            <person name="Chung C.L."/>
            <person name="Lee T.J."/>
            <person name="Akiba M."/>
            <person name="Lee H.H."/>
            <person name="Kuo T.H."/>
            <person name="Liu D."/>
            <person name="Ke H.M."/>
            <person name="Yokoi T."/>
            <person name="Roa M.B."/>
            <person name="Lu M.J."/>
            <person name="Chang Y.Y."/>
            <person name="Ann P.J."/>
            <person name="Tsai J.N."/>
            <person name="Chen C.Y."/>
            <person name="Tzean S.S."/>
            <person name="Ota Y."/>
            <person name="Hattori T."/>
            <person name="Sahashi N."/>
            <person name="Liou R.F."/>
            <person name="Kikuchi T."/>
            <person name="Tsai I.J."/>
        </authorList>
    </citation>
    <scope>NUCLEOTIDE SEQUENCE [LARGE SCALE GENOMIC DNA]</scope>
    <source>
        <strain evidence="2 3">FFPRI411160</strain>
    </source>
</reference>
<sequence length="67" mass="7574">MSESNSTSSLMMASVPLKLKFGDTLGAAFIGLLVAAVLFGIMNVQYIYFQRFYKHDPKYVKFTIIFL</sequence>
<protein>
    <submittedName>
        <fullName evidence="2">Uncharacterized protein</fullName>
    </submittedName>
</protein>
<keyword evidence="3" id="KW-1185">Reference proteome</keyword>
<keyword evidence="1" id="KW-0812">Transmembrane</keyword>
<dbReference type="OrthoDB" id="2690748at2759"/>
<dbReference type="InParanoid" id="A0A286UPQ6"/>
<dbReference type="EMBL" id="NBII01000002">
    <property type="protein sequence ID" value="PAV21562.1"/>
    <property type="molecule type" value="Genomic_DNA"/>
</dbReference>
<proteinExistence type="predicted"/>
<keyword evidence="1" id="KW-1133">Transmembrane helix</keyword>
<dbReference type="Proteomes" id="UP000217199">
    <property type="component" value="Unassembled WGS sequence"/>
</dbReference>
<organism evidence="2 3">
    <name type="scientific">Pyrrhoderma noxium</name>
    <dbReference type="NCBI Taxonomy" id="2282107"/>
    <lineage>
        <taxon>Eukaryota</taxon>
        <taxon>Fungi</taxon>
        <taxon>Dikarya</taxon>
        <taxon>Basidiomycota</taxon>
        <taxon>Agaricomycotina</taxon>
        <taxon>Agaricomycetes</taxon>
        <taxon>Hymenochaetales</taxon>
        <taxon>Hymenochaetaceae</taxon>
        <taxon>Pyrrhoderma</taxon>
    </lineage>
</organism>
<comment type="caution">
    <text evidence="2">The sequence shown here is derived from an EMBL/GenBank/DDBJ whole genome shotgun (WGS) entry which is preliminary data.</text>
</comment>
<evidence type="ECO:0000256" key="1">
    <source>
        <dbReference type="SAM" id="Phobius"/>
    </source>
</evidence>
<name>A0A286UPQ6_9AGAM</name>